<keyword evidence="2" id="KW-0479">Metal-binding</keyword>
<comment type="subcellular location">
    <subcellularLocation>
        <location evidence="1">Nucleus</location>
    </subcellularLocation>
</comment>
<evidence type="ECO:0000256" key="4">
    <source>
        <dbReference type="ARBA" id="ARBA00022771"/>
    </source>
</evidence>
<accession>A0AA38Y9B7</accession>
<dbReference type="PANTHER" id="PTHR40626:SF7">
    <property type="entry name" value="TRANSCRIPTION FACTOR, PUTATIVE (AFU_ORTHOLOGUE AFUA_1G04110)-RELATED"/>
    <property type="match status" value="1"/>
</dbReference>
<organism evidence="8 9">
    <name type="scientific">Knufia peltigerae</name>
    <dbReference type="NCBI Taxonomy" id="1002370"/>
    <lineage>
        <taxon>Eukaryota</taxon>
        <taxon>Fungi</taxon>
        <taxon>Dikarya</taxon>
        <taxon>Ascomycota</taxon>
        <taxon>Pezizomycotina</taxon>
        <taxon>Eurotiomycetes</taxon>
        <taxon>Chaetothyriomycetidae</taxon>
        <taxon>Chaetothyriales</taxon>
        <taxon>Trichomeriaceae</taxon>
        <taxon>Knufia</taxon>
    </lineage>
</organism>
<evidence type="ECO:0000256" key="1">
    <source>
        <dbReference type="ARBA" id="ARBA00004123"/>
    </source>
</evidence>
<sequence length="760" mass="84388">MPSDGAVPTGAAISVSQYMAASPPPTADLILLHCPTENNKDTEPVQNIETRNLSSPLDDWSHPMGLSLESSDLWALTYDNALFATPLIDPLNVAFQDTWAVGSSIEDPPLREDSTTDMLLSFKPSSRFEDLISQKRFGKIQKLWQSRSSRASRLMPDLWHNLLSSKRANIYCKPRNEALGVDAAHQRVSRWGFDDECRQQMQLTLNSLLHTGDAFSPQSLESYDFERRSRLSGTSSYNVNEVTLPSTETCQVALEIYFHQFHPMLPVIHIPTFSAKDAPFPMLFVLCLLGFSILGTPSATQLVHNTFPTVVQIVSAELQSSASGKGSVTDQLTTLVTALLTLSIASITGQDSRRMAQAEMLYVSLISMAQWHGLFSLSRTLSDLEKTSDESADEQKRWHAWSKIECVKRLIHGLVEIDNWFASYFSTTPMIRSETLRMIPPGDNKLFHANTASVWAQLVRNTGHQLTVSRVITTDFPLDHLTSAILPTYLAMTRHQIYETNHRLLLSSDDIGTLPALEPWRLYTQSPCDSSLFSRIGKLPETNATPLRKGDINAVISWHMSCMMLTANMQLFEQAAGQSGSAAVPLALNYITTWASTSTARRAVLHSAQVFKLLFHRRVSDVIHVHTVAALFRSALVMSFYLLTAPTIPQLSANTPLELFDEVDWEGVGFCGMQESSETRQLSAGAAEMESSPMRFIKEGGSFSITGVVHPHGYSSCGRVLLHAADLMQTIGKWKSRTFSHILHLLMDDLMDVDSSGDSD</sequence>
<gene>
    <name evidence="8" type="ORF">H2204_003527</name>
</gene>
<dbReference type="AlphaFoldDB" id="A0AA38Y9B7"/>
<evidence type="ECO:0000256" key="2">
    <source>
        <dbReference type="ARBA" id="ARBA00022723"/>
    </source>
</evidence>
<comment type="caution">
    <text evidence="8">The sequence shown here is derived from an EMBL/GenBank/DDBJ whole genome shotgun (WGS) entry which is preliminary data.</text>
</comment>
<dbReference type="GO" id="GO:0008270">
    <property type="term" value="F:zinc ion binding"/>
    <property type="evidence" value="ECO:0007669"/>
    <property type="project" value="UniProtKB-KW"/>
</dbReference>
<dbReference type="GO" id="GO:0000978">
    <property type="term" value="F:RNA polymerase II cis-regulatory region sequence-specific DNA binding"/>
    <property type="evidence" value="ECO:0007669"/>
    <property type="project" value="InterPro"/>
</dbReference>
<keyword evidence="6" id="KW-0539">Nucleus</keyword>
<dbReference type="CDD" id="cd12148">
    <property type="entry name" value="fungal_TF_MHR"/>
    <property type="match status" value="1"/>
</dbReference>
<protein>
    <recommendedName>
        <fullName evidence="7">Xylanolytic transcriptional activator regulatory domain-containing protein</fullName>
    </recommendedName>
</protein>
<keyword evidence="4" id="KW-0863">Zinc-finger</keyword>
<evidence type="ECO:0000256" key="6">
    <source>
        <dbReference type="ARBA" id="ARBA00023242"/>
    </source>
</evidence>
<dbReference type="GO" id="GO:0005634">
    <property type="term" value="C:nucleus"/>
    <property type="evidence" value="ECO:0007669"/>
    <property type="project" value="UniProtKB-SubCell"/>
</dbReference>
<reference evidence="8" key="1">
    <citation type="submission" date="2022-10" db="EMBL/GenBank/DDBJ databases">
        <title>Culturing micro-colonial fungi from biological soil crusts in the Mojave desert and describing Neophaeococcomyces mojavensis, and introducing the new genera and species Taxawa tesnikishii.</title>
        <authorList>
            <person name="Kurbessoian T."/>
            <person name="Stajich J.E."/>
        </authorList>
    </citation>
    <scope>NUCLEOTIDE SEQUENCE</scope>
    <source>
        <strain evidence="8">TK_35</strain>
    </source>
</reference>
<evidence type="ECO:0000256" key="5">
    <source>
        <dbReference type="ARBA" id="ARBA00022833"/>
    </source>
</evidence>
<dbReference type="InterPro" id="IPR007219">
    <property type="entry name" value="XnlR_reg_dom"/>
</dbReference>
<name>A0AA38Y9B7_9EURO</name>
<evidence type="ECO:0000313" key="9">
    <source>
        <dbReference type="Proteomes" id="UP001172681"/>
    </source>
</evidence>
<keyword evidence="9" id="KW-1185">Reference proteome</keyword>
<dbReference type="Proteomes" id="UP001172681">
    <property type="component" value="Unassembled WGS sequence"/>
</dbReference>
<dbReference type="PANTHER" id="PTHR40626">
    <property type="entry name" value="MIP31509P"/>
    <property type="match status" value="1"/>
</dbReference>
<dbReference type="GO" id="GO:0006351">
    <property type="term" value="P:DNA-templated transcription"/>
    <property type="evidence" value="ECO:0007669"/>
    <property type="project" value="InterPro"/>
</dbReference>
<evidence type="ECO:0000313" key="8">
    <source>
        <dbReference type="EMBL" id="KAJ9639734.1"/>
    </source>
</evidence>
<dbReference type="GO" id="GO:0000785">
    <property type="term" value="C:chromatin"/>
    <property type="evidence" value="ECO:0007669"/>
    <property type="project" value="TreeGrafter"/>
</dbReference>
<dbReference type="GO" id="GO:0000981">
    <property type="term" value="F:DNA-binding transcription factor activity, RNA polymerase II-specific"/>
    <property type="evidence" value="ECO:0007669"/>
    <property type="project" value="InterPro"/>
</dbReference>
<dbReference type="Pfam" id="PF04082">
    <property type="entry name" value="Fungal_trans"/>
    <property type="match status" value="1"/>
</dbReference>
<evidence type="ECO:0000256" key="3">
    <source>
        <dbReference type="ARBA" id="ARBA00022737"/>
    </source>
</evidence>
<evidence type="ECO:0000259" key="7">
    <source>
        <dbReference type="Pfam" id="PF04082"/>
    </source>
</evidence>
<feature type="domain" description="Xylanolytic transcriptional activator regulatory" evidence="7">
    <location>
        <begin position="254"/>
        <end position="456"/>
    </location>
</feature>
<proteinExistence type="predicted"/>
<keyword evidence="3" id="KW-0677">Repeat</keyword>
<dbReference type="InterPro" id="IPR051059">
    <property type="entry name" value="VerF-like"/>
</dbReference>
<dbReference type="EMBL" id="JAPDRN010000016">
    <property type="protein sequence ID" value="KAJ9639734.1"/>
    <property type="molecule type" value="Genomic_DNA"/>
</dbReference>
<keyword evidence="5" id="KW-0862">Zinc</keyword>